<evidence type="ECO:0000313" key="1">
    <source>
        <dbReference type="EMBL" id="CAG8857583.1"/>
    </source>
</evidence>
<evidence type="ECO:0000313" key="2">
    <source>
        <dbReference type="Proteomes" id="UP000789901"/>
    </source>
</evidence>
<dbReference type="EMBL" id="CAJVQB010172556">
    <property type="protein sequence ID" value="CAG8857583.1"/>
    <property type="molecule type" value="Genomic_DNA"/>
</dbReference>
<dbReference type="Proteomes" id="UP000789901">
    <property type="component" value="Unassembled WGS sequence"/>
</dbReference>
<protein>
    <submittedName>
        <fullName evidence="1">26784_t:CDS:1</fullName>
    </submittedName>
</protein>
<sequence length="55" mass="5963">IASLLVTSSLASLRSCRCRIIDVSVDNVIADGVINRCYDLFVAIFFNVIFGVGLL</sequence>
<proteinExistence type="predicted"/>
<gene>
    <name evidence="1" type="ORF">GMARGA_LOCUS46402</name>
</gene>
<keyword evidence="2" id="KW-1185">Reference proteome</keyword>
<name>A0ABN7XQF8_GIGMA</name>
<organism evidence="1 2">
    <name type="scientific">Gigaspora margarita</name>
    <dbReference type="NCBI Taxonomy" id="4874"/>
    <lineage>
        <taxon>Eukaryota</taxon>
        <taxon>Fungi</taxon>
        <taxon>Fungi incertae sedis</taxon>
        <taxon>Mucoromycota</taxon>
        <taxon>Glomeromycotina</taxon>
        <taxon>Glomeromycetes</taxon>
        <taxon>Diversisporales</taxon>
        <taxon>Gigasporaceae</taxon>
        <taxon>Gigaspora</taxon>
    </lineage>
</organism>
<reference evidence="1 2" key="1">
    <citation type="submission" date="2021-06" db="EMBL/GenBank/DDBJ databases">
        <authorList>
            <person name="Kallberg Y."/>
            <person name="Tangrot J."/>
            <person name="Rosling A."/>
        </authorList>
    </citation>
    <scope>NUCLEOTIDE SEQUENCE [LARGE SCALE GENOMIC DNA]</scope>
    <source>
        <strain evidence="1 2">120-4 pot B 10/14</strain>
    </source>
</reference>
<accession>A0ABN7XQF8</accession>
<comment type="caution">
    <text evidence="1">The sequence shown here is derived from an EMBL/GenBank/DDBJ whole genome shotgun (WGS) entry which is preliminary data.</text>
</comment>
<feature type="non-terminal residue" evidence="1">
    <location>
        <position position="1"/>
    </location>
</feature>
<feature type="non-terminal residue" evidence="1">
    <location>
        <position position="55"/>
    </location>
</feature>